<gene>
    <name evidence="3" type="ORF">GSCOC_T00034499001</name>
</gene>
<dbReference type="SMART" id="SM00456">
    <property type="entry name" value="WW"/>
    <property type="match status" value="1"/>
</dbReference>
<dbReference type="Gramene" id="CDP01014">
    <property type="protein sequence ID" value="CDP01014"/>
    <property type="gene ID" value="GSCOC_T00034499001"/>
</dbReference>
<dbReference type="EMBL" id="HG739090">
    <property type="protein sequence ID" value="CDP01014.1"/>
    <property type="molecule type" value="Genomic_DNA"/>
</dbReference>
<dbReference type="OMA" id="PIEMSWQ"/>
<dbReference type="Gene3D" id="2.20.70.10">
    <property type="match status" value="1"/>
</dbReference>
<protein>
    <recommendedName>
        <fullName evidence="2">WW domain-containing protein</fullName>
    </recommendedName>
</protein>
<feature type="compositionally biased region" description="Polar residues" evidence="1">
    <location>
        <begin position="1"/>
        <end position="11"/>
    </location>
</feature>
<sequence length="248" mass="26785">MANNPPQSSGAQPLRPPAVGSVAPPNYGVPFPMQFRPAMPGQQGQLFPPMSTAQQFRPVGQVQNVGLPHGQTQPLQYSQPMQQFPSQLGTAAPSSQPIHNPLIQQNMPITSGAQQPQQTGSTLNNHPHGVGGPAVQFSSSYTFAPSSFGQTQNGMNIPSQHQTHVPAVSGQLWLQPGSQGAPPGTHLQQAAAISTPSNWQEFEAANGRRYYYNKVTQQSSWEKPLELMTPIEMSWQAKGIKRLLLVLL</sequence>
<dbReference type="SUPFAM" id="SSF51045">
    <property type="entry name" value="WW domain"/>
    <property type="match status" value="1"/>
</dbReference>
<dbReference type="InterPro" id="IPR036020">
    <property type="entry name" value="WW_dom_sf"/>
</dbReference>
<proteinExistence type="predicted"/>
<dbReference type="PhylomeDB" id="A0A068TYL3"/>
<keyword evidence="4" id="KW-1185">Reference proteome</keyword>
<reference evidence="4" key="1">
    <citation type="journal article" date="2014" name="Science">
        <title>The coffee genome provides insight into the convergent evolution of caffeine biosynthesis.</title>
        <authorList>
            <person name="Denoeud F."/>
            <person name="Carretero-Paulet L."/>
            <person name="Dereeper A."/>
            <person name="Droc G."/>
            <person name="Guyot R."/>
            <person name="Pietrella M."/>
            <person name="Zheng C."/>
            <person name="Alberti A."/>
            <person name="Anthony F."/>
            <person name="Aprea G."/>
            <person name="Aury J.M."/>
            <person name="Bento P."/>
            <person name="Bernard M."/>
            <person name="Bocs S."/>
            <person name="Campa C."/>
            <person name="Cenci A."/>
            <person name="Combes M.C."/>
            <person name="Crouzillat D."/>
            <person name="Da Silva C."/>
            <person name="Daddiego L."/>
            <person name="De Bellis F."/>
            <person name="Dussert S."/>
            <person name="Garsmeur O."/>
            <person name="Gayraud T."/>
            <person name="Guignon V."/>
            <person name="Jahn K."/>
            <person name="Jamilloux V."/>
            <person name="Joet T."/>
            <person name="Labadie K."/>
            <person name="Lan T."/>
            <person name="Leclercq J."/>
            <person name="Lepelley M."/>
            <person name="Leroy T."/>
            <person name="Li L.T."/>
            <person name="Librado P."/>
            <person name="Lopez L."/>
            <person name="Munoz A."/>
            <person name="Noel B."/>
            <person name="Pallavicini A."/>
            <person name="Perrotta G."/>
            <person name="Poncet V."/>
            <person name="Pot D."/>
            <person name="Priyono X."/>
            <person name="Rigoreau M."/>
            <person name="Rouard M."/>
            <person name="Rozas J."/>
            <person name="Tranchant-Dubreuil C."/>
            <person name="VanBuren R."/>
            <person name="Zhang Q."/>
            <person name="Andrade A.C."/>
            <person name="Argout X."/>
            <person name="Bertrand B."/>
            <person name="de Kochko A."/>
            <person name="Graziosi G."/>
            <person name="Henry R.J."/>
            <person name="Jayarama X."/>
            <person name="Ming R."/>
            <person name="Nagai C."/>
            <person name="Rounsley S."/>
            <person name="Sankoff D."/>
            <person name="Giuliano G."/>
            <person name="Albert V.A."/>
            <person name="Wincker P."/>
            <person name="Lashermes P."/>
        </authorList>
    </citation>
    <scope>NUCLEOTIDE SEQUENCE [LARGE SCALE GENOMIC DNA]</scope>
    <source>
        <strain evidence="4">cv. DH200-94</strain>
    </source>
</reference>
<dbReference type="AlphaFoldDB" id="A0A068TYL3"/>
<name>A0A068TYL3_COFCA</name>
<evidence type="ECO:0000256" key="1">
    <source>
        <dbReference type="SAM" id="MobiDB-lite"/>
    </source>
</evidence>
<feature type="domain" description="WW" evidence="2">
    <location>
        <begin position="193"/>
        <end position="226"/>
    </location>
</feature>
<evidence type="ECO:0000259" key="2">
    <source>
        <dbReference type="PROSITE" id="PS50020"/>
    </source>
</evidence>
<accession>A0A068TYL3</accession>
<dbReference type="InterPro" id="IPR001202">
    <property type="entry name" value="WW_dom"/>
</dbReference>
<dbReference type="STRING" id="49390.A0A068TYL3"/>
<dbReference type="Pfam" id="PF00397">
    <property type="entry name" value="WW"/>
    <property type="match status" value="1"/>
</dbReference>
<evidence type="ECO:0000313" key="4">
    <source>
        <dbReference type="Proteomes" id="UP000295252"/>
    </source>
</evidence>
<dbReference type="InParanoid" id="A0A068TYL3"/>
<feature type="region of interest" description="Disordered" evidence="1">
    <location>
        <begin position="1"/>
        <end position="25"/>
    </location>
</feature>
<dbReference type="CDD" id="cd00201">
    <property type="entry name" value="WW"/>
    <property type="match status" value="1"/>
</dbReference>
<dbReference type="PROSITE" id="PS50020">
    <property type="entry name" value="WW_DOMAIN_2"/>
    <property type="match status" value="1"/>
</dbReference>
<dbReference type="Proteomes" id="UP000295252">
    <property type="component" value="Chromosome II"/>
</dbReference>
<organism evidence="3 4">
    <name type="scientific">Coffea canephora</name>
    <name type="common">Robusta coffee</name>
    <dbReference type="NCBI Taxonomy" id="49390"/>
    <lineage>
        <taxon>Eukaryota</taxon>
        <taxon>Viridiplantae</taxon>
        <taxon>Streptophyta</taxon>
        <taxon>Embryophyta</taxon>
        <taxon>Tracheophyta</taxon>
        <taxon>Spermatophyta</taxon>
        <taxon>Magnoliopsida</taxon>
        <taxon>eudicotyledons</taxon>
        <taxon>Gunneridae</taxon>
        <taxon>Pentapetalae</taxon>
        <taxon>asterids</taxon>
        <taxon>lamiids</taxon>
        <taxon>Gentianales</taxon>
        <taxon>Rubiaceae</taxon>
        <taxon>Ixoroideae</taxon>
        <taxon>Gardenieae complex</taxon>
        <taxon>Bertiereae - Coffeeae clade</taxon>
        <taxon>Coffeeae</taxon>
        <taxon>Coffea</taxon>
    </lineage>
</organism>
<feature type="region of interest" description="Disordered" evidence="1">
    <location>
        <begin position="111"/>
        <end position="136"/>
    </location>
</feature>
<dbReference type="OrthoDB" id="1736655at2759"/>
<feature type="compositionally biased region" description="Polar residues" evidence="1">
    <location>
        <begin position="111"/>
        <end position="125"/>
    </location>
</feature>
<dbReference type="PROSITE" id="PS01159">
    <property type="entry name" value="WW_DOMAIN_1"/>
    <property type="match status" value="1"/>
</dbReference>
<evidence type="ECO:0000313" key="3">
    <source>
        <dbReference type="EMBL" id="CDP01014.1"/>
    </source>
</evidence>